<dbReference type="Pfam" id="PF07885">
    <property type="entry name" value="Ion_trans_2"/>
    <property type="match status" value="2"/>
</dbReference>
<evidence type="ECO:0000313" key="13">
    <source>
        <dbReference type="WBParaSite" id="HPBE_0000059301-mRNA-1"/>
    </source>
</evidence>
<dbReference type="InterPro" id="IPR003280">
    <property type="entry name" value="2pore_dom_K_chnl"/>
</dbReference>
<feature type="transmembrane region" description="Helical" evidence="10">
    <location>
        <begin position="68"/>
        <end position="91"/>
    </location>
</feature>
<feature type="transmembrane region" description="Helical" evidence="10">
    <location>
        <begin position="143"/>
        <end position="160"/>
    </location>
</feature>
<comment type="subcellular location">
    <subcellularLocation>
        <location evidence="1">Membrane</location>
        <topology evidence="1">Multi-pass membrane protein</topology>
    </subcellularLocation>
</comment>
<evidence type="ECO:0000256" key="5">
    <source>
        <dbReference type="ARBA" id="ARBA00023065"/>
    </source>
</evidence>
<dbReference type="AlphaFoldDB" id="A0A183F351"/>
<evidence type="ECO:0000256" key="10">
    <source>
        <dbReference type="SAM" id="Phobius"/>
    </source>
</evidence>
<dbReference type="GO" id="GO:0022841">
    <property type="term" value="F:potassium ion leak channel activity"/>
    <property type="evidence" value="ECO:0007669"/>
    <property type="project" value="TreeGrafter"/>
</dbReference>
<dbReference type="InterPro" id="IPR013099">
    <property type="entry name" value="K_chnl_dom"/>
</dbReference>
<feature type="transmembrane region" description="Helical" evidence="10">
    <location>
        <begin position="9"/>
        <end position="29"/>
    </location>
</feature>
<feature type="domain" description="Potassium channel" evidence="11">
    <location>
        <begin position="14"/>
        <end position="91"/>
    </location>
</feature>
<dbReference type="PANTHER" id="PTHR11003">
    <property type="entry name" value="POTASSIUM CHANNEL, SUBFAMILY K"/>
    <property type="match status" value="1"/>
</dbReference>
<reference evidence="13" key="1">
    <citation type="submission" date="2019-09" db="UniProtKB">
        <authorList>
            <consortium name="WormBaseParasite"/>
        </authorList>
    </citation>
    <scope>IDENTIFICATION</scope>
</reference>
<feature type="compositionally biased region" description="Basic residues" evidence="9">
    <location>
        <begin position="298"/>
        <end position="311"/>
    </location>
</feature>
<evidence type="ECO:0000259" key="11">
    <source>
        <dbReference type="Pfam" id="PF07885"/>
    </source>
</evidence>
<sequence length="317" mass="34944">LVIASSPHVLLNLLLIVYLLFGTVVLQYMDKGIAKEDFPPALLFAFTTITTIGYGSIYPTTDLGKISCIVYCVVGIPLIFLVLSNNGQFLVDAYSIIRKSSGGKTAASEGLPIWLSVMLLCLHSLVGGLIFSTWLGQMRFFDAVYCSFISVSTIGYGDLVPVPDTLAHTVAIIAFLSAGVVILSTLFETFGCYLQYVHYIGRPFRGTKDVEVWFGGSMLTVQELITLVAEQFGSRVIVLENGDRRTVLVTRENTVEEDAEGMPLYQIPSNSSMQKLIVRDAGNALQALRVIHRMLSKTSHRAPPRARKLRNERRITV</sequence>
<proteinExistence type="inferred from homology"/>
<feature type="transmembrane region" description="Helical" evidence="10">
    <location>
        <begin position="41"/>
        <end position="61"/>
    </location>
</feature>
<dbReference type="Gene3D" id="1.10.287.70">
    <property type="match status" value="1"/>
</dbReference>
<keyword evidence="2 8" id="KW-0813">Transport</keyword>
<dbReference type="SUPFAM" id="SSF81324">
    <property type="entry name" value="Voltage-gated potassium channels"/>
    <property type="match status" value="2"/>
</dbReference>
<protein>
    <submittedName>
        <fullName evidence="13">Ion_trans_2 domain-containing protein</fullName>
    </submittedName>
</protein>
<keyword evidence="4 10" id="KW-1133">Transmembrane helix</keyword>
<evidence type="ECO:0000256" key="9">
    <source>
        <dbReference type="SAM" id="MobiDB-lite"/>
    </source>
</evidence>
<feature type="region of interest" description="Disordered" evidence="9">
    <location>
        <begin position="298"/>
        <end position="317"/>
    </location>
</feature>
<dbReference type="GO" id="GO:0030322">
    <property type="term" value="P:stabilization of membrane potential"/>
    <property type="evidence" value="ECO:0007669"/>
    <property type="project" value="TreeGrafter"/>
</dbReference>
<dbReference type="GO" id="GO:0015271">
    <property type="term" value="F:outward rectifier potassium channel activity"/>
    <property type="evidence" value="ECO:0007669"/>
    <property type="project" value="TreeGrafter"/>
</dbReference>
<feature type="transmembrane region" description="Helical" evidence="10">
    <location>
        <begin position="111"/>
        <end position="131"/>
    </location>
</feature>
<keyword evidence="6 10" id="KW-0472">Membrane</keyword>
<evidence type="ECO:0000256" key="7">
    <source>
        <dbReference type="ARBA" id="ARBA00023303"/>
    </source>
</evidence>
<evidence type="ECO:0000256" key="2">
    <source>
        <dbReference type="ARBA" id="ARBA00022448"/>
    </source>
</evidence>
<name>A0A183F351_HELPZ</name>
<evidence type="ECO:0000256" key="4">
    <source>
        <dbReference type="ARBA" id="ARBA00022989"/>
    </source>
</evidence>
<dbReference type="WBParaSite" id="HPBE_0000059301-mRNA-1">
    <property type="protein sequence ID" value="HPBE_0000059301-mRNA-1"/>
    <property type="gene ID" value="HPBE_0000059301"/>
</dbReference>
<keyword evidence="12" id="KW-1185">Reference proteome</keyword>
<dbReference type="PANTHER" id="PTHR11003:SF86">
    <property type="entry name" value="POTASSIUM CHANNEL DOMAIN-CONTAINING PROTEIN"/>
    <property type="match status" value="1"/>
</dbReference>
<organism evidence="12 13">
    <name type="scientific">Heligmosomoides polygyrus</name>
    <name type="common">Parasitic roundworm</name>
    <dbReference type="NCBI Taxonomy" id="6339"/>
    <lineage>
        <taxon>Eukaryota</taxon>
        <taxon>Metazoa</taxon>
        <taxon>Ecdysozoa</taxon>
        <taxon>Nematoda</taxon>
        <taxon>Chromadorea</taxon>
        <taxon>Rhabditida</taxon>
        <taxon>Rhabditina</taxon>
        <taxon>Rhabditomorpha</taxon>
        <taxon>Strongyloidea</taxon>
        <taxon>Heligmosomidae</taxon>
        <taxon>Heligmosomoides</taxon>
    </lineage>
</organism>
<evidence type="ECO:0000256" key="8">
    <source>
        <dbReference type="RuleBase" id="RU003857"/>
    </source>
</evidence>
<accession>A0A183F351</accession>
<keyword evidence="3 8" id="KW-0812">Transmembrane</keyword>
<keyword evidence="5 8" id="KW-0406">Ion transport</keyword>
<feature type="transmembrane region" description="Helical" evidence="10">
    <location>
        <begin position="166"/>
        <end position="187"/>
    </location>
</feature>
<evidence type="ECO:0000256" key="1">
    <source>
        <dbReference type="ARBA" id="ARBA00004141"/>
    </source>
</evidence>
<evidence type="ECO:0000256" key="3">
    <source>
        <dbReference type="ARBA" id="ARBA00022692"/>
    </source>
</evidence>
<dbReference type="GO" id="GO:0005886">
    <property type="term" value="C:plasma membrane"/>
    <property type="evidence" value="ECO:0007669"/>
    <property type="project" value="TreeGrafter"/>
</dbReference>
<dbReference type="PRINTS" id="PR01333">
    <property type="entry name" value="2POREKCHANEL"/>
</dbReference>
<comment type="similarity">
    <text evidence="8">Belongs to the two pore domain potassium channel (TC 1.A.1.8) family.</text>
</comment>
<dbReference type="Proteomes" id="UP000050761">
    <property type="component" value="Unassembled WGS sequence"/>
</dbReference>
<evidence type="ECO:0000256" key="6">
    <source>
        <dbReference type="ARBA" id="ARBA00023136"/>
    </source>
</evidence>
<evidence type="ECO:0000313" key="12">
    <source>
        <dbReference type="Proteomes" id="UP000050761"/>
    </source>
</evidence>
<keyword evidence="7 8" id="KW-0407">Ion channel</keyword>
<feature type="domain" description="Potassium channel" evidence="11">
    <location>
        <begin position="119"/>
        <end position="194"/>
    </location>
</feature>